<name>A0A1V9GAC3_9BACT</name>
<evidence type="ECO:0000313" key="4">
    <source>
        <dbReference type="Proteomes" id="UP000192276"/>
    </source>
</evidence>
<dbReference type="GO" id="GO:0003697">
    <property type="term" value="F:single-stranded DNA binding"/>
    <property type="evidence" value="ECO:0007669"/>
    <property type="project" value="InterPro"/>
</dbReference>
<feature type="domain" description="Polyvalent protein metallopeptidase" evidence="2">
    <location>
        <begin position="144"/>
        <end position="256"/>
    </location>
</feature>
<dbReference type="STRING" id="550983.A4R26_33425"/>
<keyword evidence="4" id="KW-1185">Reference proteome</keyword>
<dbReference type="Pfam" id="PF08401">
    <property type="entry name" value="ArdcN"/>
    <property type="match status" value="1"/>
</dbReference>
<dbReference type="Pfam" id="PF18818">
    <property type="entry name" value="MPTase-PolyVal"/>
    <property type="match status" value="1"/>
</dbReference>
<comment type="caution">
    <text evidence="3">The sequence shown here is derived from an EMBL/GenBank/DDBJ whole genome shotgun (WGS) entry which is preliminary data.</text>
</comment>
<feature type="domain" description="N-terminal" evidence="1">
    <location>
        <begin position="15"/>
        <end position="92"/>
    </location>
</feature>
<gene>
    <name evidence="3" type="ORF">A4R26_33425</name>
</gene>
<dbReference type="Proteomes" id="UP000192276">
    <property type="component" value="Unassembled WGS sequence"/>
</dbReference>
<evidence type="ECO:0000313" key="3">
    <source>
        <dbReference type="EMBL" id="OQP67484.1"/>
    </source>
</evidence>
<accession>A0A1V9GAC3</accession>
<organism evidence="3 4">
    <name type="scientific">Niastella populi</name>
    <dbReference type="NCBI Taxonomy" id="550983"/>
    <lineage>
        <taxon>Bacteria</taxon>
        <taxon>Pseudomonadati</taxon>
        <taxon>Bacteroidota</taxon>
        <taxon>Chitinophagia</taxon>
        <taxon>Chitinophagales</taxon>
        <taxon>Chitinophagaceae</taxon>
        <taxon>Niastella</taxon>
    </lineage>
</organism>
<proteinExistence type="predicted"/>
<dbReference type="InterPro" id="IPR041459">
    <property type="entry name" value="MPTase-PolyVal"/>
</dbReference>
<evidence type="ECO:0008006" key="5">
    <source>
        <dbReference type="Google" id="ProtNLM"/>
    </source>
</evidence>
<evidence type="ECO:0000259" key="1">
    <source>
        <dbReference type="Pfam" id="PF08401"/>
    </source>
</evidence>
<reference evidence="4" key="1">
    <citation type="submission" date="2016-04" db="EMBL/GenBank/DDBJ databases">
        <authorList>
            <person name="Chen L."/>
            <person name="Zhuang W."/>
            <person name="Wang G."/>
        </authorList>
    </citation>
    <scope>NUCLEOTIDE SEQUENCE [LARGE SCALE GENOMIC DNA]</scope>
    <source>
        <strain evidence="4">208</strain>
    </source>
</reference>
<sequence length="287" mass="32844">MFKTPKLTGSHEVFKTVNDAFCRKLSQGIIPWHQSFKEIPADMTGSTFLNVNMWLLGDLGYPRNVFLSKEQIKSTGWTIKGGERGHLIVHLNNDENNPCLIRKTVYNIAQVSGIQREQIPPLITTGNPIGACKSILRYVPDMVPIEDTGTYAFYRRSDDIIDMPQPEYFENDAQWYSTLFYQLIASTGHAKRLGWDKRLEQKPYDKQVYCLELLVIEMCCSCLCAYGEIEPWFLSRYHSNSEGWLHTLESDATLAVIAGSYMQPIVSYILNLDERAKNLKLFPVSII</sequence>
<dbReference type="AlphaFoldDB" id="A0A1V9GAC3"/>
<dbReference type="RefSeq" id="WP_081161939.1">
    <property type="nucleotide sequence ID" value="NZ_LWBP01000043.1"/>
</dbReference>
<evidence type="ECO:0000259" key="2">
    <source>
        <dbReference type="Pfam" id="PF18818"/>
    </source>
</evidence>
<dbReference type="OrthoDB" id="9792687at2"/>
<protein>
    <recommendedName>
        <fullName evidence="5">DUF1738 domain-containing protein</fullName>
    </recommendedName>
</protein>
<dbReference type="EMBL" id="LWBP01000043">
    <property type="protein sequence ID" value="OQP67484.1"/>
    <property type="molecule type" value="Genomic_DNA"/>
</dbReference>
<dbReference type="InterPro" id="IPR013610">
    <property type="entry name" value="ArdC_N"/>
</dbReference>